<dbReference type="RefSeq" id="WP_045972862.1">
    <property type="nucleotide sequence ID" value="NZ_CAWMED010000001.1"/>
</dbReference>
<keyword evidence="1" id="KW-0812">Transmembrane</keyword>
<dbReference type="STRING" id="351671.XDD1_3559"/>
<keyword evidence="5" id="KW-1185">Reference proteome</keyword>
<reference evidence="2 4" key="1">
    <citation type="submission" date="2013-07" db="EMBL/GenBank/DDBJ databases">
        <authorList>
            <person name="Genoscope - CEA"/>
        </authorList>
    </citation>
    <scope>NUCLEOTIDE SEQUENCE [LARGE SCALE GENOMIC DNA]</scope>
    <source>
        <strain evidence="2">FRM16</strain>
        <strain evidence="4">FRM16 / DSM 17909</strain>
    </source>
</reference>
<name>A0A068QWX9_9GAMM</name>
<evidence type="ECO:0000313" key="2">
    <source>
        <dbReference type="EMBL" id="CDG19249.1"/>
    </source>
</evidence>
<dbReference type="KEGG" id="xdo:XDD1_3559"/>
<evidence type="ECO:0000256" key="1">
    <source>
        <dbReference type="SAM" id="Phobius"/>
    </source>
</evidence>
<feature type="transmembrane region" description="Helical" evidence="1">
    <location>
        <begin position="12"/>
        <end position="33"/>
    </location>
</feature>
<keyword evidence="1" id="KW-0472">Membrane</keyword>
<evidence type="ECO:0000313" key="4">
    <source>
        <dbReference type="Proteomes" id="UP000032721"/>
    </source>
</evidence>
<evidence type="ECO:0000313" key="3">
    <source>
        <dbReference type="EMBL" id="TYP09201.1"/>
    </source>
</evidence>
<gene>
    <name evidence="3" type="ORF">LY16_01460</name>
    <name evidence="2" type="ORF">XDD1_3559</name>
</gene>
<reference evidence="3 5" key="2">
    <citation type="submission" date="2019-07" db="EMBL/GenBank/DDBJ databases">
        <title>Genomic Encyclopedia of Type Strains, Phase I: the one thousand microbial genomes (KMG-I) project.</title>
        <authorList>
            <person name="Kyrpides N."/>
        </authorList>
    </citation>
    <scope>NUCLEOTIDE SEQUENCE [LARGE SCALE GENOMIC DNA]</scope>
    <source>
        <strain evidence="3 5">DSM 17909</strain>
    </source>
</reference>
<feature type="transmembrane region" description="Helical" evidence="1">
    <location>
        <begin position="45"/>
        <end position="65"/>
    </location>
</feature>
<dbReference type="OrthoDB" id="7062456at2"/>
<dbReference type="HOGENOM" id="CLU_166678_1_1_6"/>
<organism evidence="2 4">
    <name type="scientific">Xenorhabdus doucetiae</name>
    <dbReference type="NCBI Taxonomy" id="351671"/>
    <lineage>
        <taxon>Bacteria</taxon>
        <taxon>Pseudomonadati</taxon>
        <taxon>Pseudomonadota</taxon>
        <taxon>Gammaproteobacteria</taxon>
        <taxon>Enterobacterales</taxon>
        <taxon>Morganellaceae</taxon>
        <taxon>Xenorhabdus</taxon>
    </lineage>
</organism>
<evidence type="ECO:0000313" key="5">
    <source>
        <dbReference type="Proteomes" id="UP000324170"/>
    </source>
</evidence>
<keyword evidence="1" id="KW-1133">Transmembrane helix</keyword>
<proteinExistence type="predicted"/>
<dbReference type="AlphaFoldDB" id="A0A068QWX9"/>
<dbReference type="InterPro" id="IPR010398">
    <property type="entry name" value="DUF997"/>
</dbReference>
<dbReference type="EMBL" id="FO704550">
    <property type="protein sequence ID" value="CDG19249.1"/>
    <property type="molecule type" value="Genomic_DNA"/>
</dbReference>
<dbReference type="Pfam" id="PF06196">
    <property type="entry name" value="DUF997"/>
    <property type="match status" value="1"/>
</dbReference>
<dbReference type="NCBIfam" id="NF007918">
    <property type="entry name" value="PRK10633.1"/>
    <property type="match status" value="1"/>
</dbReference>
<dbReference type="Proteomes" id="UP000032721">
    <property type="component" value="Chromosome"/>
</dbReference>
<accession>A0A068QWX9</accession>
<dbReference type="PANTHER" id="PTHR39174">
    <property type="entry name" value="INNER MEMBRANE PROTEIN-RELATED"/>
    <property type="match status" value="1"/>
</dbReference>
<dbReference type="PANTHER" id="PTHR39174:SF1">
    <property type="entry name" value="INNER MEMBRANE PROTEIN"/>
    <property type="match status" value="1"/>
</dbReference>
<dbReference type="Proteomes" id="UP000324170">
    <property type="component" value="Unassembled WGS sequence"/>
</dbReference>
<protein>
    <submittedName>
        <fullName evidence="3">Membrane protein YhdT</fullName>
    </submittedName>
</protein>
<sequence>MDGRFVQSNKEARWAIFLTLAYLVGWLLCAYLPSDAIGITGLPRWFELACLLLPTLFIILCGLMVKYLFKDIPLEDGALEDRTLENSDAK</sequence>
<dbReference type="EMBL" id="VNHN01000018">
    <property type="protein sequence ID" value="TYP09201.1"/>
    <property type="molecule type" value="Genomic_DNA"/>
</dbReference>